<dbReference type="PANTHER" id="PTHR42681">
    <property type="entry name" value="MALONYL-COA-ACYL CARRIER PROTEIN TRANSACYLASE, MITOCHONDRIAL"/>
    <property type="match status" value="1"/>
</dbReference>
<dbReference type="EC" id="2.3.1.39" evidence="1"/>
<dbReference type="Gene3D" id="3.40.366.10">
    <property type="entry name" value="Malonyl-Coenzyme A Acyl Carrier Protein, domain 2"/>
    <property type="match status" value="1"/>
</dbReference>
<dbReference type="Pfam" id="PF00698">
    <property type="entry name" value="Acyl_transf_1"/>
    <property type="match status" value="1"/>
</dbReference>
<dbReference type="InterPro" id="IPR016035">
    <property type="entry name" value="Acyl_Trfase/lysoPLipase"/>
</dbReference>
<proteinExistence type="predicted"/>
<evidence type="ECO:0000259" key="5">
    <source>
        <dbReference type="SMART" id="SM00827"/>
    </source>
</evidence>
<accession>A0ABP1FFV0</accession>
<dbReference type="Proteomes" id="UP001497602">
    <property type="component" value="Unassembled WGS sequence"/>
</dbReference>
<dbReference type="InterPro" id="IPR014043">
    <property type="entry name" value="Acyl_transferase_dom"/>
</dbReference>
<dbReference type="EMBL" id="CAXJRC010000043">
    <property type="protein sequence ID" value="CAL2108050.1"/>
    <property type="molecule type" value="Genomic_DNA"/>
</dbReference>
<evidence type="ECO:0000313" key="6">
    <source>
        <dbReference type="EMBL" id="CAL2108050.1"/>
    </source>
</evidence>
<organism evidence="6 7">
    <name type="scientific">Tenacibaculum vairaonense</name>
    <dbReference type="NCBI Taxonomy" id="3137860"/>
    <lineage>
        <taxon>Bacteria</taxon>
        <taxon>Pseudomonadati</taxon>
        <taxon>Bacteroidota</taxon>
        <taxon>Flavobacteriia</taxon>
        <taxon>Flavobacteriales</taxon>
        <taxon>Flavobacteriaceae</taxon>
        <taxon>Tenacibaculum</taxon>
    </lineage>
</organism>
<dbReference type="SMART" id="SM00827">
    <property type="entry name" value="PKS_AT"/>
    <property type="match status" value="1"/>
</dbReference>
<dbReference type="Gene3D" id="3.30.70.250">
    <property type="entry name" value="Malonyl-CoA ACP transacylase, ACP-binding"/>
    <property type="match status" value="1"/>
</dbReference>
<sequence length="394" mass="44438">MFPGQGTIDKDVVNKEWYSSKISQLIFEEAEKILSWNIDCYLRELSYQELAQTNIAQPLIYTLNMAMYYTLFNSNKLKPSIFLGHSLGEYCALVASEAITFNQGLEIVAKRGELMAEYTSIEETAMASIIGADIDKITQLLNQNNTTTSVVDIAAYNSKEQIVLSGHKAQILSIVNQLKDEKIRFTLLNVGGPFHSRLYKDIEEKFRSYIEKITFSPPKNTVVSSIIGEVILQPEQIKKALSEQITSPVLWAKAVGFLNENYNWLGIEVGGKTVLKRLLSNHTVIATSEYNATHGILQEINNSKEQIFDFSAAAIRTAVTFPNKCQKQVDVVISTFEEIQQQRESFLQTNEIDWHNIEDLLKKLLLAKGYEKAEVEKELMAIKKETGVSLSSNT</sequence>
<dbReference type="SUPFAM" id="SSF55048">
    <property type="entry name" value="Probable ACP-binding domain of malonyl-CoA ACP transacylase"/>
    <property type="match status" value="1"/>
</dbReference>
<dbReference type="PANTHER" id="PTHR42681:SF1">
    <property type="entry name" value="MALONYL-COA-ACYL CARRIER PROTEIN TRANSACYLASE, MITOCHONDRIAL"/>
    <property type="match status" value="1"/>
</dbReference>
<keyword evidence="7" id="KW-1185">Reference proteome</keyword>
<evidence type="ECO:0000256" key="3">
    <source>
        <dbReference type="ARBA" id="ARBA00023315"/>
    </source>
</evidence>
<name>A0ABP1FFV0_9FLAO</name>
<evidence type="ECO:0000313" key="7">
    <source>
        <dbReference type="Proteomes" id="UP001497602"/>
    </source>
</evidence>
<keyword evidence="3" id="KW-0012">Acyltransferase</keyword>
<comment type="caution">
    <text evidence="6">The sequence shown here is derived from an EMBL/GenBank/DDBJ whole genome shotgun (WGS) entry which is preliminary data.</text>
</comment>
<gene>
    <name evidence="6" type="ORF">T190115A13A_60045</name>
</gene>
<keyword evidence="2" id="KW-0808">Transferase</keyword>
<dbReference type="InterPro" id="IPR050858">
    <property type="entry name" value="Mal-CoA-ACP_Trans/PKS_FabD"/>
</dbReference>
<dbReference type="InterPro" id="IPR001227">
    <property type="entry name" value="Ac_transferase_dom_sf"/>
</dbReference>
<evidence type="ECO:0000256" key="1">
    <source>
        <dbReference type="ARBA" id="ARBA00013258"/>
    </source>
</evidence>
<evidence type="ECO:0000256" key="2">
    <source>
        <dbReference type="ARBA" id="ARBA00022679"/>
    </source>
</evidence>
<dbReference type="InterPro" id="IPR016036">
    <property type="entry name" value="Malonyl_transacylase_ACP-bd"/>
</dbReference>
<reference evidence="6 7" key="1">
    <citation type="submission" date="2024-05" db="EMBL/GenBank/DDBJ databases">
        <authorList>
            <person name="Duchaud E."/>
        </authorList>
    </citation>
    <scope>NUCLEOTIDE SEQUENCE [LARGE SCALE GENOMIC DNA]</scope>
    <source>
        <strain evidence="6">Ena-SAMPLE-TAB-13-05-2024-13:56:06:370-140305</strain>
    </source>
</reference>
<dbReference type="SUPFAM" id="SSF52151">
    <property type="entry name" value="FabD/lysophospholipase-like"/>
    <property type="match status" value="1"/>
</dbReference>
<evidence type="ECO:0000256" key="4">
    <source>
        <dbReference type="ARBA" id="ARBA00048462"/>
    </source>
</evidence>
<protein>
    <recommendedName>
        <fullName evidence="1">[acyl-carrier-protein] S-malonyltransferase</fullName>
        <ecNumber evidence="1">2.3.1.39</ecNumber>
    </recommendedName>
</protein>
<comment type="catalytic activity">
    <reaction evidence="4">
        <text>holo-[ACP] + malonyl-CoA = malonyl-[ACP] + CoA</text>
        <dbReference type="Rhea" id="RHEA:41792"/>
        <dbReference type="Rhea" id="RHEA-COMP:9623"/>
        <dbReference type="Rhea" id="RHEA-COMP:9685"/>
        <dbReference type="ChEBI" id="CHEBI:57287"/>
        <dbReference type="ChEBI" id="CHEBI:57384"/>
        <dbReference type="ChEBI" id="CHEBI:64479"/>
        <dbReference type="ChEBI" id="CHEBI:78449"/>
        <dbReference type="EC" id="2.3.1.39"/>
    </reaction>
</comment>
<feature type="domain" description="Malonyl-CoA:ACP transacylase (MAT)" evidence="5">
    <location>
        <begin position="1"/>
        <end position="300"/>
    </location>
</feature>